<name>A0AAD9BUI1_DISEL</name>
<accession>A0AAD9BUI1</accession>
<gene>
    <name evidence="2" type="ORF">KUDE01_013318</name>
</gene>
<dbReference type="EMBL" id="JASDAP010000017">
    <property type="protein sequence ID" value="KAK1888638.1"/>
    <property type="molecule type" value="Genomic_DNA"/>
</dbReference>
<dbReference type="AlphaFoldDB" id="A0AAD9BUI1"/>
<feature type="compositionally biased region" description="Polar residues" evidence="1">
    <location>
        <begin position="76"/>
        <end position="86"/>
    </location>
</feature>
<feature type="compositionally biased region" description="Basic and acidic residues" evidence="1">
    <location>
        <begin position="95"/>
        <end position="105"/>
    </location>
</feature>
<feature type="region of interest" description="Disordered" evidence="1">
    <location>
        <begin position="13"/>
        <end position="118"/>
    </location>
</feature>
<feature type="non-terminal residue" evidence="2">
    <location>
        <position position="1"/>
    </location>
</feature>
<evidence type="ECO:0000256" key="1">
    <source>
        <dbReference type="SAM" id="MobiDB-lite"/>
    </source>
</evidence>
<evidence type="ECO:0000313" key="3">
    <source>
        <dbReference type="Proteomes" id="UP001228049"/>
    </source>
</evidence>
<dbReference type="Proteomes" id="UP001228049">
    <property type="component" value="Unassembled WGS sequence"/>
</dbReference>
<sequence>CSVVYKWWGRTSGAGQAAGAGLPDGRGVSATPYPHDVPFSTSSRPPPTLLHASSHGDGASRADISPQASDGHDASTDLSLTPQSTDIIKPAEQAAGRREKQKESPFRSGYADPSPRMM</sequence>
<comment type="caution">
    <text evidence="2">The sequence shown here is derived from an EMBL/GenBank/DDBJ whole genome shotgun (WGS) entry which is preliminary data.</text>
</comment>
<protein>
    <submittedName>
        <fullName evidence="2">Piwi-like protein 2</fullName>
    </submittedName>
</protein>
<organism evidence="2 3">
    <name type="scientific">Dissostichus eleginoides</name>
    <name type="common">Patagonian toothfish</name>
    <name type="synonym">Dissostichus amissus</name>
    <dbReference type="NCBI Taxonomy" id="100907"/>
    <lineage>
        <taxon>Eukaryota</taxon>
        <taxon>Metazoa</taxon>
        <taxon>Chordata</taxon>
        <taxon>Craniata</taxon>
        <taxon>Vertebrata</taxon>
        <taxon>Euteleostomi</taxon>
        <taxon>Actinopterygii</taxon>
        <taxon>Neopterygii</taxon>
        <taxon>Teleostei</taxon>
        <taxon>Neoteleostei</taxon>
        <taxon>Acanthomorphata</taxon>
        <taxon>Eupercaria</taxon>
        <taxon>Perciformes</taxon>
        <taxon>Notothenioidei</taxon>
        <taxon>Nototheniidae</taxon>
        <taxon>Dissostichus</taxon>
    </lineage>
</organism>
<feature type="non-terminal residue" evidence="2">
    <location>
        <position position="118"/>
    </location>
</feature>
<reference evidence="2" key="1">
    <citation type="submission" date="2023-04" db="EMBL/GenBank/DDBJ databases">
        <title>Chromosome-level genome of Chaenocephalus aceratus.</title>
        <authorList>
            <person name="Park H."/>
        </authorList>
    </citation>
    <scope>NUCLEOTIDE SEQUENCE</scope>
    <source>
        <strain evidence="2">DE</strain>
        <tissue evidence="2">Muscle</tissue>
    </source>
</reference>
<proteinExistence type="predicted"/>
<keyword evidence="3" id="KW-1185">Reference proteome</keyword>
<evidence type="ECO:0000313" key="2">
    <source>
        <dbReference type="EMBL" id="KAK1888638.1"/>
    </source>
</evidence>